<dbReference type="InterPro" id="IPR018244">
    <property type="entry name" value="Allrgn_V5/Tpx1_CS"/>
</dbReference>
<dbReference type="InterPro" id="IPR014044">
    <property type="entry name" value="CAP_dom"/>
</dbReference>
<dbReference type="PROSITE" id="PS01009">
    <property type="entry name" value="CRISP_1"/>
    <property type="match status" value="1"/>
</dbReference>
<dbReference type="PRINTS" id="PR00837">
    <property type="entry name" value="V5TPXLIKE"/>
</dbReference>
<dbReference type="Gene3D" id="3.40.33.10">
    <property type="entry name" value="CAP"/>
    <property type="match status" value="1"/>
</dbReference>
<feature type="compositionally biased region" description="Basic and acidic residues" evidence="1">
    <location>
        <begin position="389"/>
        <end position="400"/>
    </location>
</feature>
<feature type="compositionally biased region" description="Pro residues" evidence="1">
    <location>
        <begin position="104"/>
        <end position="116"/>
    </location>
</feature>
<dbReference type="OrthoDB" id="414826at2759"/>
<dbReference type="AlphaFoldDB" id="A0A7R8W659"/>
<dbReference type="InterPro" id="IPR035940">
    <property type="entry name" value="CAP_sf"/>
</dbReference>
<gene>
    <name evidence="3" type="ORF">CTOB1V02_LOCUS955</name>
</gene>
<name>A0A7R8W659_9CRUS</name>
<feature type="region of interest" description="Disordered" evidence="1">
    <location>
        <begin position="375"/>
        <end position="400"/>
    </location>
</feature>
<dbReference type="GO" id="GO:0005576">
    <property type="term" value="C:extracellular region"/>
    <property type="evidence" value="ECO:0007669"/>
    <property type="project" value="InterPro"/>
</dbReference>
<sequence>MAWKFVVFVTTILSIDVLSTSAKSAFSRSMKHFDEDNNKQQRLDVEHSDVADSPSQCIQLSLPIEVNSLEIVYPIKACFEYGKPTIVTGLTEERVPDVTTTQKPPRPAPTSPPSPPKCLYASISPKHTLCRSVPRKCRANLLKSGLTIDEKIQLLHKHNEYRSMIASGKERKFPQPKGKNVFELLWDEELAQSAQAWANQCNEEGHDCIECRMTLQGTPVGQNIATTTGYGAVPNFANAMQGVQAWYDERNLVNETIIRRFQEGGIYGHYTQMLWAGTTHVGCGMATVKNCGHHPDPVYRKLGQGNCLKLVCNYAPAIRPDLPGRDIYLGGGSGRCMQMRPYGWTSMEVVEEVQEEDRDCASSSRKSTFSISKFSVPWQPKSSSYRPHCGSERRCRQGGL</sequence>
<dbReference type="InterPro" id="IPR001283">
    <property type="entry name" value="CRISP-related"/>
</dbReference>
<feature type="region of interest" description="Disordered" evidence="1">
    <location>
        <begin position="92"/>
        <end position="117"/>
    </location>
</feature>
<dbReference type="Pfam" id="PF00188">
    <property type="entry name" value="CAP"/>
    <property type="match status" value="1"/>
</dbReference>
<dbReference type="PANTHER" id="PTHR10334">
    <property type="entry name" value="CYSTEINE-RICH SECRETORY PROTEIN-RELATED"/>
    <property type="match status" value="1"/>
</dbReference>
<feature type="signal peptide" evidence="2">
    <location>
        <begin position="1"/>
        <end position="22"/>
    </location>
</feature>
<evidence type="ECO:0000256" key="2">
    <source>
        <dbReference type="SAM" id="SignalP"/>
    </source>
</evidence>
<dbReference type="CDD" id="cd05380">
    <property type="entry name" value="CAP_euk"/>
    <property type="match status" value="1"/>
</dbReference>
<dbReference type="SUPFAM" id="SSF55797">
    <property type="entry name" value="PR-1-like"/>
    <property type="match status" value="1"/>
</dbReference>
<keyword evidence="2" id="KW-0732">Signal</keyword>
<dbReference type="SMART" id="SM00198">
    <property type="entry name" value="SCP"/>
    <property type="match status" value="1"/>
</dbReference>
<protein>
    <submittedName>
        <fullName evidence="3">Uncharacterized protein</fullName>
    </submittedName>
</protein>
<evidence type="ECO:0000256" key="1">
    <source>
        <dbReference type="SAM" id="MobiDB-lite"/>
    </source>
</evidence>
<reference evidence="3" key="1">
    <citation type="submission" date="2020-11" db="EMBL/GenBank/DDBJ databases">
        <authorList>
            <person name="Tran Van P."/>
        </authorList>
    </citation>
    <scope>NUCLEOTIDE SEQUENCE</scope>
</reference>
<dbReference type="PRINTS" id="PR00838">
    <property type="entry name" value="V5ALLERGEN"/>
</dbReference>
<dbReference type="EMBL" id="OB660128">
    <property type="protein sequence ID" value="CAD7222959.1"/>
    <property type="molecule type" value="Genomic_DNA"/>
</dbReference>
<organism evidence="3">
    <name type="scientific">Cyprideis torosa</name>
    <dbReference type="NCBI Taxonomy" id="163714"/>
    <lineage>
        <taxon>Eukaryota</taxon>
        <taxon>Metazoa</taxon>
        <taxon>Ecdysozoa</taxon>
        <taxon>Arthropoda</taxon>
        <taxon>Crustacea</taxon>
        <taxon>Oligostraca</taxon>
        <taxon>Ostracoda</taxon>
        <taxon>Podocopa</taxon>
        <taxon>Podocopida</taxon>
        <taxon>Cytherocopina</taxon>
        <taxon>Cytheroidea</taxon>
        <taxon>Cytherideidae</taxon>
        <taxon>Cyprideis</taxon>
    </lineage>
</organism>
<dbReference type="InterPro" id="IPR002413">
    <property type="entry name" value="V5_allergen-like"/>
</dbReference>
<accession>A0A7R8W659</accession>
<proteinExistence type="predicted"/>
<feature type="chain" id="PRO_5043725300" evidence="2">
    <location>
        <begin position="23"/>
        <end position="400"/>
    </location>
</feature>
<evidence type="ECO:0000313" key="3">
    <source>
        <dbReference type="EMBL" id="CAD7222959.1"/>
    </source>
</evidence>